<protein>
    <submittedName>
        <fullName evidence="2">Uncharacterized protein</fullName>
    </submittedName>
</protein>
<keyword evidence="1" id="KW-0812">Transmembrane</keyword>
<dbReference type="AlphaFoldDB" id="A0A0V1K805"/>
<reference evidence="2 3" key="1">
    <citation type="submission" date="2015-01" db="EMBL/GenBank/DDBJ databases">
        <title>Evolution of Trichinella species and genotypes.</title>
        <authorList>
            <person name="Korhonen P.K."/>
            <person name="Edoardo P."/>
            <person name="Giuseppe L.R."/>
            <person name="Gasser R.B."/>
        </authorList>
    </citation>
    <scope>NUCLEOTIDE SEQUENCE [LARGE SCALE GENOMIC DNA]</scope>
    <source>
        <strain evidence="2">ISS176</strain>
    </source>
</reference>
<evidence type="ECO:0000313" key="3">
    <source>
        <dbReference type="Proteomes" id="UP000054826"/>
    </source>
</evidence>
<gene>
    <name evidence="2" type="ORF">T4C_12664</name>
</gene>
<dbReference type="Proteomes" id="UP000054826">
    <property type="component" value="Unassembled WGS sequence"/>
</dbReference>
<accession>A0A0V1K805</accession>
<evidence type="ECO:0000313" key="2">
    <source>
        <dbReference type="EMBL" id="KRZ43367.1"/>
    </source>
</evidence>
<keyword evidence="1" id="KW-0472">Membrane</keyword>
<name>A0A0V1K805_TRIPS</name>
<organism evidence="2 3">
    <name type="scientific">Trichinella pseudospiralis</name>
    <name type="common">Parasitic roundworm</name>
    <dbReference type="NCBI Taxonomy" id="6337"/>
    <lineage>
        <taxon>Eukaryota</taxon>
        <taxon>Metazoa</taxon>
        <taxon>Ecdysozoa</taxon>
        <taxon>Nematoda</taxon>
        <taxon>Enoplea</taxon>
        <taxon>Dorylaimia</taxon>
        <taxon>Trichinellida</taxon>
        <taxon>Trichinellidae</taxon>
        <taxon>Trichinella</taxon>
    </lineage>
</organism>
<proteinExistence type="predicted"/>
<dbReference type="EMBL" id="JYDV01000010">
    <property type="protein sequence ID" value="KRZ43367.1"/>
    <property type="molecule type" value="Genomic_DNA"/>
</dbReference>
<feature type="transmembrane region" description="Helical" evidence="1">
    <location>
        <begin position="46"/>
        <end position="66"/>
    </location>
</feature>
<evidence type="ECO:0000256" key="1">
    <source>
        <dbReference type="SAM" id="Phobius"/>
    </source>
</evidence>
<comment type="caution">
    <text evidence="2">The sequence shown here is derived from an EMBL/GenBank/DDBJ whole genome shotgun (WGS) entry which is preliminary data.</text>
</comment>
<sequence length="139" mass="15794">MLNFRYTEEGKSFIPTEDIKTQVSFLPLFCQLDANNRIKQQKRISINFETIPWLTNALFIVEIAIAKNFVINHLENEGTGSLYKKALSTVIQGFLMMQSFALITISYNKKNAVIAQNTNDVTIKLAFTGDKQKISTVIQ</sequence>
<feature type="transmembrane region" description="Helical" evidence="1">
    <location>
        <begin position="86"/>
        <end position="107"/>
    </location>
</feature>
<keyword evidence="1" id="KW-1133">Transmembrane helix</keyword>